<dbReference type="PIRSF" id="PIRSF003113">
    <property type="entry name" value="BolA"/>
    <property type="match status" value="1"/>
</dbReference>
<evidence type="ECO:0000256" key="1">
    <source>
        <dbReference type="ARBA" id="ARBA00005578"/>
    </source>
</evidence>
<dbReference type="Pfam" id="PF01722">
    <property type="entry name" value="BolA"/>
    <property type="match status" value="1"/>
</dbReference>
<gene>
    <name evidence="2" type="ORF">METZ01_LOCUS105270</name>
</gene>
<evidence type="ECO:0000313" key="2">
    <source>
        <dbReference type="EMBL" id="SVA52416.1"/>
    </source>
</evidence>
<proteinExistence type="inferred from homology"/>
<dbReference type="PANTHER" id="PTHR46229:SF2">
    <property type="entry name" value="BOLA-LIKE PROTEIN 1"/>
    <property type="match status" value="1"/>
</dbReference>
<dbReference type="EMBL" id="UINC01011944">
    <property type="protein sequence ID" value="SVA52416.1"/>
    <property type="molecule type" value="Genomic_DNA"/>
</dbReference>
<dbReference type="AlphaFoldDB" id="A0A381WIU0"/>
<sequence length="79" mass="8849">MNPQIIKQLIESGLPGADVTVEGDDGTHFNANIVCELFSGKNMLQQHRMVYKALGDKIGNEIHALSFKTFTPQEYKKNK</sequence>
<comment type="similarity">
    <text evidence="1">Belongs to the BolA/IbaG family.</text>
</comment>
<dbReference type="Gene3D" id="3.30.300.90">
    <property type="entry name" value="BolA-like"/>
    <property type="match status" value="1"/>
</dbReference>
<dbReference type="InterPro" id="IPR050961">
    <property type="entry name" value="BolA/IbaG_stress_morph_reg"/>
</dbReference>
<dbReference type="PANTHER" id="PTHR46229">
    <property type="entry name" value="BOLA TRANSCRIPTION REGULATOR"/>
    <property type="match status" value="1"/>
</dbReference>
<reference evidence="2" key="1">
    <citation type="submission" date="2018-05" db="EMBL/GenBank/DDBJ databases">
        <authorList>
            <person name="Lanie J.A."/>
            <person name="Ng W.-L."/>
            <person name="Kazmierczak K.M."/>
            <person name="Andrzejewski T.M."/>
            <person name="Davidsen T.M."/>
            <person name="Wayne K.J."/>
            <person name="Tettelin H."/>
            <person name="Glass J.I."/>
            <person name="Rusch D."/>
            <person name="Podicherti R."/>
            <person name="Tsui H.-C.T."/>
            <person name="Winkler M.E."/>
        </authorList>
    </citation>
    <scope>NUCLEOTIDE SEQUENCE</scope>
</reference>
<name>A0A381WIU0_9ZZZZ</name>
<dbReference type="SUPFAM" id="SSF82657">
    <property type="entry name" value="BolA-like"/>
    <property type="match status" value="1"/>
</dbReference>
<dbReference type="InterPro" id="IPR002634">
    <property type="entry name" value="BolA"/>
</dbReference>
<dbReference type="InterPro" id="IPR036065">
    <property type="entry name" value="BolA-like_sf"/>
</dbReference>
<organism evidence="2">
    <name type="scientific">marine metagenome</name>
    <dbReference type="NCBI Taxonomy" id="408172"/>
    <lineage>
        <taxon>unclassified sequences</taxon>
        <taxon>metagenomes</taxon>
        <taxon>ecological metagenomes</taxon>
    </lineage>
</organism>
<protein>
    <recommendedName>
        <fullName evidence="3">BolA family transcriptional regulator</fullName>
    </recommendedName>
</protein>
<evidence type="ECO:0008006" key="3">
    <source>
        <dbReference type="Google" id="ProtNLM"/>
    </source>
</evidence>
<accession>A0A381WIU0</accession>